<protein>
    <submittedName>
        <fullName evidence="2">Uncharacterized protein</fullName>
    </submittedName>
</protein>
<keyword evidence="3" id="KW-1185">Reference proteome</keyword>
<dbReference type="EMBL" id="CP017755">
    <property type="protein sequence ID" value="AOZ10593.1"/>
    <property type="molecule type" value="Genomic_DNA"/>
</dbReference>
<feature type="compositionally biased region" description="Polar residues" evidence="1">
    <location>
        <begin position="1"/>
        <end position="11"/>
    </location>
</feature>
<organism evidence="2 3">
    <name type="scientific">Cupriavidus malaysiensis</name>
    <dbReference type="NCBI Taxonomy" id="367825"/>
    <lineage>
        <taxon>Bacteria</taxon>
        <taxon>Pseudomonadati</taxon>
        <taxon>Pseudomonadota</taxon>
        <taxon>Betaproteobacteria</taxon>
        <taxon>Burkholderiales</taxon>
        <taxon>Burkholderiaceae</taxon>
        <taxon>Cupriavidus</taxon>
    </lineage>
</organism>
<feature type="compositionally biased region" description="Basic residues" evidence="1">
    <location>
        <begin position="151"/>
        <end position="162"/>
    </location>
</feature>
<evidence type="ECO:0000313" key="2">
    <source>
        <dbReference type="EMBL" id="AOZ10593.1"/>
    </source>
</evidence>
<dbReference type="Proteomes" id="UP000177515">
    <property type="component" value="Chromosome 2"/>
</dbReference>
<feature type="region of interest" description="Disordered" evidence="1">
    <location>
        <begin position="1"/>
        <end position="170"/>
    </location>
</feature>
<feature type="compositionally biased region" description="Basic and acidic residues" evidence="1">
    <location>
        <begin position="83"/>
        <end position="95"/>
    </location>
</feature>
<feature type="compositionally biased region" description="Basic residues" evidence="1">
    <location>
        <begin position="12"/>
        <end position="22"/>
    </location>
</feature>
<reference evidence="2 3" key="1">
    <citation type="submission" date="2016-10" db="EMBL/GenBank/DDBJ databases">
        <title>Complete genome sequences of three Cupriavidus strains isolated from various Malaysian environments.</title>
        <authorList>
            <person name="Abdullah A.A.-A."/>
            <person name="Shafie N.A.H."/>
            <person name="Lau N.S."/>
        </authorList>
    </citation>
    <scope>NUCLEOTIDE SEQUENCE [LARGE SCALE GENOMIC DNA]</scope>
    <source>
        <strain evidence="2 3">USMAA1020</strain>
    </source>
</reference>
<evidence type="ECO:0000313" key="3">
    <source>
        <dbReference type="Proteomes" id="UP000177515"/>
    </source>
</evidence>
<evidence type="ECO:0000256" key="1">
    <source>
        <dbReference type="SAM" id="MobiDB-lite"/>
    </source>
</evidence>
<accession>A0ABN4TUB5</accession>
<dbReference type="RefSeq" id="WP_071073079.1">
    <property type="nucleotide sequence ID" value="NZ_CP017755.1"/>
</dbReference>
<gene>
    <name evidence="2" type="ORF">BKK80_34195</name>
</gene>
<name>A0ABN4TUB5_9BURK</name>
<sequence length="170" mass="17621">MAKTSPKTSTPKARKTLRKRSSAARTGSVASDPGPAGPDDVEEAAQLEDGLSLRDHLRHQAPGDDPLFDETSHAAEALPADVPVDKADQTDRRVEVPPAEAGLETQESQVESAQGLEAEVRGEPAPAGPPRKAAEADSGAGTGGKASTGRRGVRGGKRRQARAGRQAPTH</sequence>
<proteinExistence type="predicted"/>